<gene>
    <name evidence="4" type="ORF">L203_103815</name>
</gene>
<proteinExistence type="inferred from homology"/>
<dbReference type="SUPFAM" id="SSF81901">
    <property type="entry name" value="HCP-like"/>
    <property type="match status" value="2"/>
</dbReference>
<dbReference type="Gene3D" id="1.25.40.10">
    <property type="entry name" value="Tetratricopeptide repeat domain"/>
    <property type="match status" value="3"/>
</dbReference>
<accession>A0A1E3IE54</accession>
<dbReference type="GeneID" id="91088025"/>
<sequence>MRLYISLLLLLLPGIVAQEKDICAPLKEAEVLLATLQPSVDAHLQSRIGGIAPFGNRGWAERLGWDQSGPLSATLRLLPRLIQSLSPSRLLSSTTQSLKRKSDPTKISRQRKERIGKLLGLMDEAEQNGCNKVWEMRGRIRMFPPKGIKQDLKAAYSAYKKYLETSADPAAQFIIGVFHSTGLGGVPIDQGKTLLYYTFAATQGYRPASMALGYRHWAGIGVKEDCESALDHYMNAAETSYQRFLTGPPGGLTPPLSPTRLSDRVGGIYGPHASWASTGANALRPAIRAASASARGETTGETLEYYQYHSDRGSHLFTLRLGKVFYHGSVHFNLGGVSSGAESVGKISQSFSKARSYFLKIARVLWPMDFEPGKQKPAGRRKLTKEQEENVREAAMVSASFLGRMALRGEGQKTDYKKAKMWYERAAELGDREAMNGLGIMYRDGLGIGVDLQKAQGYFQAAASGGLPEGQTQLAKIHLARNDLQIAYPLLENALRGGNPLEAFHLSARLHSSSRSSQQPSVCGVAVAYEKLVSERGSWEEDYLLDADKAWARGDEGQAVLGYYIAAEMGYEAAQNDVAFLREGGWRFNGEKSGEWQLGGAEQEGDETTDLVWWVRSAGQDNVDAMVKLGDHYYEKKDHTRALSHYLSAADSSQSPMAYWNLGWMYQTGLGVSRDWHLAKRYYDLAKGTGREASLAVGISLWGLYLQSWWTHFKTRGATPGLPLFEPSSPSPLSSWTRFKSLFALPALDLGEEWEEDPDGILYGDADPVGGEDGWEGRDWEGETMEEVLEDLLVIGLVIGIGSLMWLRARWANGQVPLPAELAPRQVHPNPPAPANPALPAEPTQPTEQEQQSDQD</sequence>
<evidence type="ECO:0000313" key="5">
    <source>
        <dbReference type="Proteomes" id="UP000094043"/>
    </source>
</evidence>
<dbReference type="GO" id="GO:0036503">
    <property type="term" value="P:ERAD pathway"/>
    <property type="evidence" value="ECO:0007669"/>
    <property type="project" value="TreeGrafter"/>
</dbReference>
<dbReference type="Pfam" id="PF08238">
    <property type="entry name" value="Sel1"/>
    <property type="match status" value="7"/>
</dbReference>
<keyword evidence="3" id="KW-0732">Signal</keyword>
<evidence type="ECO:0000313" key="4">
    <source>
        <dbReference type="EMBL" id="WVN88604.1"/>
    </source>
</evidence>
<dbReference type="InterPro" id="IPR050767">
    <property type="entry name" value="Sel1_AlgK"/>
</dbReference>
<evidence type="ECO:0000256" key="1">
    <source>
        <dbReference type="ARBA" id="ARBA00038101"/>
    </source>
</evidence>
<dbReference type="RefSeq" id="XP_066069304.1">
    <property type="nucleotide sequence ID" value="XM_066213207.1"/>
</dbReference>
<comment type="similarity">
    <text evidence="1">Belongs to the sel-1 family.</text>
</comment>
<feature type="compositionally biased region" description="Low complexity" evidence="2">
    <location>
        <begin position="838"/>
        <end position="850"/>
    </location>
</feature>
<dbReference type="KEGG" id="cdep:91088025"/>
<reference evidence="4" key="1">
    <citation type="submission" date="2016-06" db="EMBL/GenBank/DDBJ databases">
        <authorList>
            <person name="Cuomo C."/>
            <person name="Litvintseva A."/>
            <person name="Heitman J."/>
            <person name="Chen Y."/>
            <person name="Sun S."/>
            <person name="Springer D."/>
            <person name="Dromer F."/>
            <person name="Young S."/>
            <person name="Zeng Q."/>
            <person name="Chapman S."/>
            <person name="Gujja S."/>
            <person name="Saif S."/>
            <person name="Birren B."/>
        </authorList>
    </citation>
    <scope>NUCLEOTIDE SEQUENCE</scope>
    <source>
        <strain evidence="4">CBS 7841</strain>
    </source>
</reference>
<feature type="chain" id="PRO_5043657786" evidence="3">
    <location>
        <begin position="18"/>
        <end position="856"/>
    </location>
</feature>
<dbReference type="OrthoDB" id="27934at2759"/>
<organism evidence="4 5">
    <name type="scientific">Cryptococcus depauperatus CBS 7841</name>
    <dbReference type="NCBI Taxonomy" id="1295531"/>
    <lineage>
        <taxon>Eukaryota</taxon>
        <taxon>Fungi</taxon>
        <taxon>Dikarya</taxon>
        <taxon>Basidiomycota</taxon>
        <taxon>Agaricomycotina</taxon>
        <taxon>Tremellomycetes</taxon>
        <taxon>Tremellales</taxon>
        <taxon>Cryptococcaceae</taxon>
        <taxon>Cryptococcus</taxon>
    </lineage>
</organism>
<evidence type="ECO:0000256" key="2">
    <source>
        <dbReference type="SAM" id="MobiDB-lite"/>
    </source>
</evidence>
<dbReference type="AlphaFoldDB" id="A0A1E3IE54"/>
<feature type="signal peptide" evidence="3">
    <location>
        <begin position="1"/>
        <end position="17"/>
    </location>
</feature>
<dbReference type="VEuPathDB" id="FungiDB:L203_03685"/>
<dbReference type="InterPro" id="IPR011990">
    <property type="entry name" value="TPR-like_helical_dom_sf"/>
</dbReference>
<dbReference type="PANTHER" id="PTHR11102:SF147">
    <property type="entry name" value="SEL1L ADAPTOR SUBUNIT OF ERAD E3 UBIQUITIN LIGASE"/>
    <property type="match status" value="1"/>
</dbReference>
<feature type="region of interest" description="Disordered" evidence="2">
    <location>
        <begin position="822"/>
        <end position="856"/>
    </location>
</feature>
<dbReference type="GO" id="GO:0005789">
    <property type="term" value="C:endoplasmic reticulum membrane"/>
    <property type="evidence" value="ECO:0007669"/>
    <property type="project" value="TreeGrafter"/>
</dbReference>
<name>A0A1E3IE54_9TREE</name>
<reference evidence="4" key="2">
    <citation type="journal article" date="2022" name="Elife">
        <title>Obligate sexual reproduction of a homothallic fungus closely related to the Cryptococcus pathogenic species complex.</title>
        <authorList>
            <person name="Passer A.R."/>
            <person name="Clancey S.A."/>
            <person name="Shea T."/>
            <person name="David-Palma M."/>
            <person name="Averette A.F."/>
            <person name="Boekhout T."/>
            <person name="Porcel B.M."/>
            <person name="Nowrousian M."/>
            <person name="Cuomo C.A."/>
            <person name="Sun S."/>
            <person name="Heitman J."/>
            <person name="Coelho M.A."/>
        </authorList>
    </citation>
    <scope>NUCLEOTIDE SEQUENCE</scope>
    <source>
        <strain evidence="4">CBS 7841</strain>
    </source>
</reference>
<keyword evidence="5" id="KW-1185">Reference proteome</keyword>
<dbReference type="InterPro" id="IPR006597">
    <property type="entry name" value="Sel1-like"/>
</dbReference>
<reference evidence="4" key="3">
    <citation type="submission" date="2024-01" db="EMBL/GenBank/DDBJ databases">
        <authorList>
            <person name="Coelho M.A."/>
            <person name="David-Palma M."/>
            <person name="Shea T."/>
            <person name="Sun S."/>
            <person name="Cuomo C.A."/>
            <person name="Heitman J."/>
        </authorList>
    </citation>
    <scope>NUCLEOTIDE SEQUENCE</scope>
    <source>
        <strain evidence="4">CBS 7841</strain>
    </source>
</reference>
<dbReference type="Proteomes" id="UP000094043">
    <property type="component" value="Chromosome 4"/>
</dbReference>
<evidence type="ECO:0000256" key="3">
    <source>
        <dbReference type="SAM" id="SignalP"/>
    </source>
</evidence>
<protein>
    <submittedName>
        <fullName evidence="4">Uncharacterized protein</fullName>
    </submittedName>
</protein>
<dbReference type="PANTHER" id="PTHR11102">
    <property type="entry name" value="SEL-1-LIKE PROTEIN"/>
    <property type="match status" value="1"/>
</dbReference>
<dbReference type="SMART" id="SM00671">
    <property type="entry name" value="SEL1"/>
    <property type="match status" value="7"/>
</dbReference>
<dbReference type="EMBL" id="CP143787">
    <property type="protein sequence ID" value="WVN88604.1"/>
    <property type="molecule type" value="Genomic_DNA"/>
</dbReference>